<dbReference type="EMBL" id="ODYU01001054">
    <property type="protein sequence ID" value="SOQ36762.1"/>
    <property type="molecule type" value="Genomic_DNA"/>
</dbReference>
<dbReference type="AlphaFoldDB" id="A0A2H1V8M7"/>
<sequence length="149" mass="17170">METDISNLILSLLPYTGHNFRLRTTIEIFPKNRKKTSRLDPLSGTRPTKCERAMLQHEWAGSTGVIPRLYRKPTEVEASIHFLRSCGYFIRASNFSVPYVDKVQDIFFDFVFRRLPSLIVRGSLEDDRGGVVRVGIVQPSRLHEVYQAE</sequence>
<gene>
    <name evidence="1" type="ORF">SFRICE_031630</name>
</gene>
<name>A0A2H1V8M7_SPOFR</name>
<evidence type="ECO:0000313" key="1">
    <source>
        <dbReference type="EMBL" id="SOQ36762.1"/>
    </source>
</evidence>
<organism evidence="1">
    <name type="scientific">Spodoptera frugiperda</name>
    <name type="common">Fall armyworm</name>
    <dbReference type="NCBI Taxonomy" id="7108"/>
    <lineage>
        <taxon>Eukaryota</taxon>
        <taxon>Metazoa</taxon>
        <taxon>Ecdysozoa</taxon>
        <taxon>Arthropoda</taxon>
        <taxon>Hexapoda</taxon>
        <taxon>Insecta</taxon>
        <taxon>Pterygota</taxon>
        <taxon>Neoptera</taxon>
        <taxon>Endopterygota</taxon>
        <taxon>Lepidoptera</taxon>
        <taxon>Glossata</taxon>
        <taxon>Ditrysia</taxon>
        <taxon>Noctuoidea</taxon>
        <taxon>Noctuidae</taxon>
        <taxon>Amphipyrinae</taxon>
        <taxon>Spodoptera</taxon>
    </lineage>
</organism>
<proteinExistence type="predicted"/>
<accession>A0A2H1V8M7</accession>
<protein>
    <submittedName>
        <fullName evidence="1">SFRICE_031630</fullName>
    </submittedName>
</protein>
<reference evidence="1" key="1">
    <citation type="submission" date="2016-07" db="EMBL/GenBank/DDBJ databases">
        <authorList>
            <person name="Bretaudeau A."/>
        </authorList>
    </citation>
    <scope>NUCLEOTIDE SEQUENCE</scope>
    <source>
        <strain evidence="1">Rice</strain>
        <tissue evidence="1">Whole body</tissue>
    </source>
</reference>